<dbReference type="EMBL" id="FAOZ01000026">
    <property type="protein sequence ID" value="CUU59310.1"/>
    <property type="molecule type" value="Genomic_DNA"/>
</dbReference>
<dbReference type="InterPro" id="IPR039569">
    <property type="entry name" value="FAS1-like_DH_region"/>
</dbReference>
<evidence type="ECO:0000259" key="1">
    <source>
        <dbReference type="Pfam" id="PF13452"/>
    </source>
</evidence>
<dbReference type="Gene3D" id="3.10.129.10">
    <property type="entry name" value="Hotdog Thioesterase"/>
    <property type="match status" value="1"/>
</dbReference>
<dbReference type="AlphaFoldDB" id="A0A0S4QW59"/>
<name>A0A0S4QW59_9ACTN</name>
<dbReference type="Proteomes" id="UP000198802">
    <property type="component" value="Unassembled WGS sequence"/>
</dbReference>
<protein>
    <submittedName>
        <fullName evidence="2">N-terminal half of MaoC dehydratase</fullName>
    </submittedName>
</protein>
<dbReference type="InterPro" id="IPR029069">
    <property type="entry name" value="HotDog_dom_sf"/>
</dbReference>
<keyword evidence="3" id="KW-1185">Reference proteome</keyword>
<reference evidence="3" key="1">
    <citation type="submission" date="2015-11" db="EMBL/GenBank/DDBJ databases">
        <authorList>
            <person name="Varghese N."/>
        </authorList>
    </citation>
    <scope>NUCLEOTIDE SEQUENCE [LARGE SCALE GENOMIC DNA]</scope>
    <source>
        <strain evidence="3">DSM 45899</strain>
    </source>
</reference>
<feature type="domain" description="FAS1-like dehydratase" evidence="1">
    <location>
        <begin position="6"/>
        <end position="124"/>
    </location>
</feature>
<gene>
    <name evidence="2" type="ORF">Ga0074812_12687</name>
</gene>
<accession>A0A0S4QW59</accession>
<proteinExistence type="predicted"/>
<dbReference type="Pfam" id="PF13452">
    <property type="entry name" value="FAS1_DH_region"/>
    <property type="match status" value="1"/>
</dbReference>
<organism evidence="2 3">
    <name type="scientific">Parafrankia irregularis</name>
    <dbReference type="NCBI Taxonomy" id="795642"/>
    <lineage>
        <taxon>Bacteria</taxon>
        <taxon>Bacillati</taxon>
        <taxon>Actinomycetota</taxon>
        <taxon>Actinomycetes</taxon>
        <taxon>Frankiales</taxon>
        <taxon>Frankiaceae</taxon>
        <taxon>Parafrankia</taxon>
    </lineage>
</organism>
<evidence type="ECO:0000313" key="2">
    <source>
        <dbReference type="EMBL" id="CUU59310.1"/>
    </source>
</evidence>
<dbReference type="SUPFAM" id="SSF54637">
    <property type="entry name" value="Thioesterase/thiol ester dehydrase-isomerase"/>
    <property type="match status" value="1"/>
</dbReference>
<dbReference type="RefSeq" id="WP_091283295.1">
    <property type="nucleotide sequence ID" value="NZ_FAOZ01000026.1"/>
</dbReference>
<evidence type="ECO:0000313" key="3">
    <source>
        <dbReference type="Proteomes" id="UP000198802"/>
    </source>
</evidence>
<sequence length="138" mass="15215">MSEGYPMTLETGKIREFARATGSSAPEYLREPAPTIPVTFLRTSIFWMPPDGPSLFGDLQLDLRRILHGEQEFVFFGPPPRAGTELTVTSRLGGVTEKEGGRGGRMRFVEIVNDFLDESGRLVARSNQTLIETGKAPS</sequence>